<keyword evidence="4 7" id="KW-0812">Transmembrane</keyword>
<dbReference type="PROSITE" id="PS50928">
    <property type="entry name" value="ABC_TM1"/>
    <property type="match status" value="1"/>
</dbReference>
<dbReference type="SUPFAM" id="SSF160964">
    <property type="entry name" value="MalF N-terminal region-like"/>
    <property type="match status" value="1"/>
</dbReference>
<evidence type="ECO:0000256" key="3">
    <source>
        <dbReference type="ARBA" id="ARBA00022475"/>
    </source>
</evidence>
<feature type="domain" description="ABC transmembrane type-1" evidence="9">
    <location>
        <begin position="86"/>
        <end position="441"/>
    </location>
</feature>
<dbReference type="CDD" id="cd06261">
    <property type="entry name" value="TM_PBP2"/>
    <property type="match status" value="1"/>
</dbReference>
<feature type="transmembrane region" description="Helical" evidence="7">
    <location>
        <begin position="317"/>
        <end position="338"/>
    </location>
</feature>
<dbReference type="EMBL" id="BMUE01000016">
    <property type="protein sequence ID" value="GGW72827.1"/>
    <property type="molecule type" value="Genomic_DNA"/>
</dbReference>
<feature type="compositionally biased region" description="Low complexity" evidence="8">
    <location>
        <begin position="11"/>
        <end position="21"/>
    </location>
</feature>
<feature type="transmembrane region" description="Helical" evidence="7">
    <location>
        <begin position="421"/>
        <end position="442"/>
    </location>
</feature>
<evidence type="ECO:0000256" key="2">
    <source>
        <dbReference type="ARBA" id="ARBA00022448"/>
    </source>
</evidence>
<dbReference type="GO" id="GO:0005886">
    <property type="term" value="C:plasma membrane"/>
    <property type="evidence" value="ECO:0007669"/>
    <property type="project" value="UniProtKB-SubCell"/>
</dbReference>
<feature type="transmembrane region" description="Helical" evidence="7">
    <location>
        <begin position="90"/>
        <end position="110"/>
    </location>
</feature>
<organism evidence="10 11">
    <name type="scientific">Streptomyces lucensis JCM 4490</name>
    <dbReference type="NCBI Taxonomy" id="1306176"/>
    <lineage>
        <taxon>Bacteria</taxon>
        <taxon>Bacillati</taxon>
        <taxon>Actinomycetota</taxon>
        <taxon>Actinomycetes</taxon>
        <taxon>Kitasatosporales</taxon>
        <taxon>Streptomycetaceae</taxon>
        <taxon>Streptomyces</taxon>
    </lineage>
</organism>
<protein>
    <submittedName>
        <fullName evidence="10">ABC transporter permease</fullName>
    </submittedName>
</protein>
<dbReference type="Gene3D" id="1.10.3720.10">
    <property type="entry name" value="MetI-like"/>
    <property type="match status" value="2"/>
</dbReference>
<feature type="region of interest" description="Disordered" evidence="8">
    <location>
        <begin position="1"/>
        <end position="21"/>
    </location>
</feature>
<dbReference type="AlphaFoldDB" id="A0A918MUT1"/>
<evidence type="ECO:0000256" key="1">
    <source>
        <dbReference type="ARBA" id="ARBA00004651"/>
    </source>
</evidence>
<feature type="transmembrane region" description="Helical" evidence="7">
    <location>
        <begin position="359"/>
        <end position="381"/>
    </location>
</feature>
<evidence type="ECO:0000256" key="8">
    <source>
        <dbReference type="SAM" id="MobiDB-lite"/>
    </source>
</evidence>
<keyword evidence="3" id="KW-1003">Cell membrane</keyword>
<dbReference type="InterPro" id="IPR050809">
    <property type="entry name" value="UgpAE/MalFG_permease"/>
</dbReference>
<dbReference type="Pfam" id="PF00528">
    <property type="entry name" value="BPD_transp_1"/>
    <property type="match status" value="1"/>
</dbReference>
<evidence type="ECO:0000256" key="6">
    <source>
        <dbReference type="ARBA" id="ARBA00023136"/>
    </source>
</evidence>
<dbReference type="Proteomes" id="UP000620224">
    <property type="component" value="Unassembled WGS sequence"/>
</dbReference>
<feature type="transmembrane region" description="Helical" evidence="7">
    <location>
        <begin position="30"/>
        <end position="52"/>
    </location>
</feature>
<feature type="transmembrane region" description="Helical" evidence="7">
    <location>
        <begin position="122"/>
        <end position="143"/>
    </location>
</feature>
<name>A0A918MUT1_9ACTN</name>
<comment type="subcellular location">
    <subcellularLocation>
        <location evidence="1 7">Cell membrane</location>
        <topology evidence="1 7">Multi-pass membrane protein</topology>
    </subcellularLocation>
</comment>
<dbReference type="Pfam" id="PF13620">
    <property type="entry name" value="CarboxypepD_reg"/>
    <property type="match status" value="1"/>
</dbReference>
<sequence length="450" mass="47790">MSATTLVKQQAGPRAAGPAPARRGRRRARLIALLFVFPALLLLGALVVYPVLFSVGRSFFDASGTRFVGGDNYAEMFRDPATLKAIRNTTIWVVVAPALLTGLGLILAVLVEKVRWATAFKLLLFMPMAVSFLAAGIIFRLAYDEDPDKGVLNAAVVSVHDAFKDPSAYPTARGRQGVLTQGRDGSYGTTAATGRTVTLPMVGVLPADLPRDAAPAHRAAAAGARPDELRGVVYLDFTPGGGGRQGVVDRRESGLPGMKVEAVRAGRTVASTTTAADGSFRFSGLDGGSYAVRLPAANFAAPYQGVSWLGPTLVTPAIIGAYLWIWTGFAMVLIGAGLSSLPRDALEAARMDGANEWQIFRRITVPLLAPVLTVVFVTLVINVMKVFDLVYIIAPGPVQEDATVLATQMWLVSFGGGNNQGLGSALGVLLLLLVIPAMVFNVRRFRRSQR</sequence>
<accession>A0A918MUT1</accession>
<reference evidence="10 11" key="1">
    <citation type="journal article" date="2014" name="Int. J. Syst. Evol. Microbiol.">
        <title>Complete genome sequence of Corynebacterium casei LMG S-19264T (=DSM 44701T), isolated from a smear-ripened cheese.</title>
        <authorList>
            <consortium name="US DOE Joint Genome Institute (JGI-PGF)"/>
            <person name="Walter F."/>
            <person name="Albersmeier A."/>
            <person name="Kalinowski J."/>
            <person name="Ruckert C."/>
        </authorList>
    </citation>
    <scope>NUCLEOTIDE SEQUENCE [LARGE SCALE GENOMIC DNA]</scope>
    <source>
        <strain evidence="10 11">JCM 4490</strain>
    </source>
</reference>
<evidence type="ECO:0000259" key="9">
    <source>
        <dbReference type="PROSITE" id="PS50928"/>
    </source>
</evidence>
<dbReference type="PANTHER" id="PTHR43227">
    <property type="entry name" value="BLL4140 PROTEIN"/>
    <property type="match status" value="1"/>
</dbReference>
<keyword evidence="2 7" id="KW-0813">Transport</keyword>
<evidence type="ECO:0000256" key="4">
    <source>
        <dbReference type="ARBA" id="ARBA00022692"/>
    </source>
</evidence>
<evidence type="ECO:0000256" key="5">
    <source>
        <dbReference type="ARBA" id="ARBA00022989"/>
    </source>
</evidence>
<keyword evidence="11" id="KW-1185">Reference proteome</keyword>
<evidence type="ECO:0000256" key="7">
    <source>
        <dbReference type="RuleBase" id="RU363032"/>
    </source>
</evidence>
<keyword evidence="6 7" id="KW-0472">Membrane</keyword>
<dbReference type="GO" id="GO:0055085">
    <property type="term" value="P:transmembrane transport"/>
    <property type="evidence" value="ECO:0007669"/>
    <property type="project" value="InterPro"/>
</dbReference>
<dbReference type="SUPFAM" id="SSF49478">
    <property type="entry name" value="Cna protein B-type domain"/>
    <property type="match status" value="1"/>
</dbReference>
<dbReference type="InterPro" id="IPR000515">
    <property type="entry name" value="MetI-like"/>
</dbReference>
<comment type="caution">
    <text evidence="10">The sequence shown here is derived from an EMBL/GenBank/DDBJ whole genome shotgun (WGS) entry which is preliminary data.</text>
</comment>
<evidence type="ECO:0000313" key="11">
    <source>
        <dbReference type="Proteomes" id="UP000620224"/>
    </source>
</evidence>
<dbReference type="SUPFAM" id="SSF161098">
    <property type="entry name" value="MetI-like"/>
    <property type="match status" value="1"/>
</dbReference>
<gene>
    <name evidence="10" type="ORF">GCM10010503_57830</name>
</gene>
<evidence type="ECO:0000313" key="10">
    <source>
        <dbReference type="EMBL" id="GGW72827.1"/>
    </source>
</evidence>
<keyword evidence="5 7" id="KW-1133">Transmembrane helix</keyword>
<dbReference type="PANTHER" id="PTHR43227:SF8">
    <property type="entry name" value="DIACETYLCHITOBIOSE UPTAKE SYSTEM PERMEASE PROTEIN DASB"/>
    <property type="match status" value="1"/>
</dbReference>
<dbReference type="RefSeq" id="WP_190018322.1">
    <property type="nucleotide sequence ID" value="NZ_BMUE01000016.1"/>
</dbReference>
<comment type="similarity">
    <text evidence="7">Belongs to the binding-protein-dependent transport system permease family.</text>
</comment>
<dbReference type="InterPro" id="IPR035906">
    <property type="entry name" value="MetI-like_sf"/>
</dbReference>
<proteinExistence type="inferred from homology"/>